<dbReference type="EMBL" id="QJKJ01003072">
    <property type="protein sequence ID" value="RDY00102.1"/>
    <property type="molecule type" value="Genomic_DNA"/>
</dbReference>
<dbReference type="AlphaFoldDB" id="A0A371HBE0"/>
<protein>
    <submittedName>
        <fullName evidence="1">Uncharacterized protein</fullName>
    </submittedName>
</protein>
<evidence type="ECO:0000313" key="1">
    <source>
        <dbReference type="EMBL" id="RDY00102.1"/>
    </source>
</evidence>
<sequence>YYSRIPNPPYLPLSKLETELIQLCCVCPCLAQTELILSAETILVKSQPRVPRPVPRRVVQCMTRSSTDPSYDLDPEIELTLRRLWKARNIVVNNSSNSDPVLNFNQFYTDHSAFSSNIVAEPGEMENNDRTLKELATPDVVYQPWCIQYPQLELAQTYELKSSLIHLLPKFHGLAGEDPHKHMKEFHMVCSTMRP</sequence>
<name>A0A371HBE0_MUCPR</name>
<proteinExistence type="predicted"/>
<feature type="non-terminal residue" evidence="1">
    <location>
        <position position="1"/>
    </location>
</feature>
<dbReference type="OrthoDB" id="911638at2759"/>
<organism evidence="1 2">
    <name type="scientific">Mucuna pruriens</name>
    <name type="common">Velvet bean</name>
    <name type="synonym">Dolichos pruriens</name>
    <dbReference type="NCBI Taxonomy" id="157652"/>
    <lineage>
        <taxon>Eukaryota</taxon>
        <taxon>Viridiplantae</taxon>
        <taxon>Streptophyta</taxon>
        <taxon>Embryophyta</taxon>
        <taxon>Tracheophyta</taxon>
        <taxon>Spermatophyta</taxon>
        <taxon>Magnoliopsida</taxon>
        <taxon>eudicotyledons</taxon>
        <taxon>Gunneridae</taxon>
        <taxon>Pentapetalae</taxon>
        <taxon>rosids</taxon>
        <taxon>fabids</taxon>
        <taxon>Fabales</taxon>
        <taxon>Fabaceae</taxon>
        <taxon>Papilionoideae</taxon>
        <taxon>50 kb inversion clade</taxon>
        <taxon>NPAAA clade</taxon>
        <taxon>indigoferoid/millettioid clade</taxon>
        <taxon>Phaseoleae</taxon>
        <taxon>Mucuna</taxon>
    </lineage>
</organism>
<keyword evidence="2" id="KW-1185">Reference proteome</keyword>
<feature type="non-terminal residue" evidence="1">
    <location>
        <position position="195"/>
    </location>
</feature>
<gene>
    <name evidence="1" type="ORF">CR513_16756</name>
</gene>
<reference evidence="1" key="1">
    <citation type="submission" date="2018-05" db="EMBL/GenBank/DDBJ databases">
        <title>Draft genome of Mucuna pruriens seed.</title>
        <authorList>
            <person name="Nnadi N.E."/>
            <person name="Vos R."/>
            <person name="Hasami M.H."/>
            <person name="Devisetty U.K."/>
            <person name="Aguiy J.C."/>
        </authorList>
    </citation>
    <scope>NUCLEOTIDE SEQUENCE [LARGE SCALE GENOMIC DNA]</scope>
    <source>
        <strain evidence="1">JCA_2017</strain>
    </source>
</reference>
<dbReference type="Proteomes" id="UP000257109">
    <property type="component" value="Unassembled WGS sequence"/>
</dbReference>
<accession>A0A371HBE0</accession>
<comment type="caution">
    <text evidence="1">The sequence shown here is derived from an EMBL/GenBank/DDBJ whole genome shotgun (WGS) entry which is preliminary data.</text>
</comment>
<evidence type="ECO:0000313" key="2">
    <source>
        <dbReference type="Proteomes" id="UP000257109"/>
    </source>
</evidence>